<dbReference type="PANTHER" id="PTHR10335:SF23">
    <property type="entry name" value="OB FOLD-CONTAINING PROTEIN, NUCLEIC ACID BINDING"/>
    <property type="match status" value="1"/>
</dbReference>
<dbReference type="OrthoDB" id="5596992at2759"/>
<dbReference type="GO" id="GO:0008649">
    <property type="term" value="F:rRNA methyltransferase activity"/>
    <property type="evidence" value="ECO:0007669"/>
    <property type="project" value="TreeGrafter"/>
</dbReference>
<evidence type="ECO:0000259" key="1">
    <source>
        <dbReference type="Pfam" id="PF10307"/>
    </source>
</evidence>
<proteinExistence type="predicted"/>
<dbReference type="Proteomes" id="UP001146351">
    <property type="component" value="Unassembled WGS sequence"/>
</dbReference>
<reference evidence="2" key="2">
    <citation type="journal article" date="2023" name="IMA Fungus">
        <title>Comparative genomic study of the Penicillium genus elucidates a diverse pangenome and 15 lateral gene transfer events.</title>
        <authorList>
            <person name="Petersen C."/>
            <person name="Sorensen T."/>
            <person name="Nielsen M.R."/>
            <person name="Sondergaard T.E."/>
            <person name="Sorensen J.L."/>
            <person name="Fitzpatrick D.A."/>
            <person name="Frisvad J.C."/>
            <person name="Nielsen K.L."/>
        </authorList>
    </citation>
    <scope>NUCLEOTIDE SEQUENCE</scope>
    <source>
        <strain evidence="2">IBT 21917</strain>
    </source>
</reference>
<dbReference type="GO" id="GO:0031428">
    <property type="term" value="C:box C/D methylation guide snoRNP complex"/>
    <property type="evidence" value="ECO:0007669"/>
    <property type="project" value="TreeGrafter"/>
</dbReference>
<evidence type="ECO:0000313" key="3">
    <source>
        <dbReference type="Proteomes" id="UP001146351"/>
    </source>
</evidence>
<sequence length="626" mass="69793">MQSAKAVVSENLARHGTTGTSMSYGTMTAQRSHTVTFLKRWSILNKELPSASQIRAIHVYDFDNTCTLFPPLHIAPRAIYSCFALPVFRSPLPNPQLWTGPSIGFLQAVQNFTNGGWWHDPNILAATGKGIETEEPLGWNGWWNENILRLVQLSMEQKDALTVLLTGRNEARFAEIIKRMVTSQKLDFDLIGLKTDVGPNGQYYSSTMAFKQGFLEDIVLTYGQAEEIRVYEDRPKHVKGFRDFFEDMNLRFQSGAGSLTRNPIPAEVIQVAEENTYLDPVTETAEVQRMINSHNMAVQPDPAFGKGKARSDIFSIKRLVLFTGYLLSQSDSQSLIRDLLIPTLPEGISEASDMKYMANSIMIKPGPTPRPVLQPILNRIGGMGKRLSWQVTGLAAFENKVWAARVAPIPSTEAYYADKNQPLVVLAVRKHGRPGDATQIQNWLPVPADKALTFETVVDEKVVLRICNDTEHAGSQNDGFVYKGQKRRFQQGQDEDVVYPQSSANPGSDGFNQPPHPRQGVTTVNLTMMALAVVLSVVAAELAGVEECPLVEGEVGDVVAAMVLPIRGTNPWMTPVMEMKMHTTRKMATAPGPMRWTIEYAMHDAWLPIYLVRVASDMAWEGWTWR</sequence>
<evidence type="ECO:0000313" key="2">
    <source>
        <dbReference type="EMBL" id="KAJ5161082.1"/>
    </source>
</evidence>
<dbReference type="AlphaFoldDB" id="A0A9W9I0V6"/>
<organism evidence="2 3">
    <name type="scientific">Penicillium capsulatum</name>
    <dbReference type="NCBI Taxonomy" id="69766"/>
    <lineage>
        <taxon>Eukaryota</taxon>
        <taxon>Fungi</taxon>
        <taxon>Dikarya</taxon>
        <taxon>Ascomycota</taxon>
        <taxon>Pezizomycotina</taxon>
        <taxon>Eurotiomycetes</taxon>
        <taxon>Eurotiomycetidae</taxon>
        <taxon>Eurotiales</taxon>
        <taxon>Aspergillaceae</taxon>
        <taxon>Penicillium</taxon>
    </lineage>
</organism>
<dbReference type="GO" id="GO:0032040">
    <property type="term" value="C:small-subunit processome"/>
    <property type="evidence" value="ECO:0007669"/>
    <property type="project" value="TreeGrafter"/>
</dbReference>
<keyword evidence="3" id="KW-1185">Reference proteome</keyword>
<name>A0A9W9I0V6_9EURO</name>
<dbReference type="EMBL" id="JAPQKO010000005">
    <property type="protein sequence ID" value="KAJ5161082.1"/>
    <property type="molecule type" value="Genomic_DNA"/>
</dbReference>
<protein>
    <recommendedName>
        <fullName evidence="1">Swiss Army Knife RNA repair protein HAD domain-containing protein</fullName>
    </recommendedName>
</protein>
<dbReference type="GO" id="GO:0000494">
    <property type="term" value="P:box C/D sno(s)RNA 3'-end processing"/>
    <property type="evidence" value="ECO:0007669"/>
    <property type="project" value="TreeGrafter"/>
</dbReference>
<dbReference type="PANTHER" id="PTHR10335">
    <property type="entry name" value="RRNA 2-O-METHYLTRANSFERASE FIBRILLARIN"/>
    <property type="match status" value="1"/>
</dbReference>
<feature type="domain" description="Swiss Army Knife RNA repair protein HAD" evidence="1">
    <location>
        <begin position="90"/>
        <end position="295"/>
    </location>
</feature>
<gene>
    <name evidence="2" type="ORF">N7492_006474</name>
</gene>
<dbReference type="Pfam" id="PF10307">
    <property type="entry name" value="HAD_SAK_1"/>
    <property type="match status" value="1"/>
</dbReference>
<dbReference type="GO" id="GO:0003723">
    <property type="term" value="F:RNA binding"/>
    <property type="evidence" value="ECO:0007669"/>
    <property type="project" value="TreeGrafter"/>
</dbReference>
<reference evidence="2" key="1">
    <citation type="submission" date="2022-11" db="EMBL/GenBank/DDBJ databases">
        <authorList>
            <person name="Petersen C."/>
        </authorList>
    </citation>
    <scope>NUCLEOTIDE SEQUENCE</scope>
    <source>
        <strain evidence="2">IBT 21917</strain>
    </source>
</reference>
<dbReference type="InterPro" id="IPR018812">
    <property type="entry name" value="SAK_HAD"/>
</dbReference>
<dbReference type="GO" id="GO:1990259">
    <property type="term" value="F:histone H2AQ104 methyltransferase activity"/>
    <property type="evidence" value="ECO:0007669"/>
    <property type="project" value="TreeGrafter"/>
</dbReference>
<accession>A0A9W9I0V6</accession>
<comment type="caution">
    <text evidence="2">The sequence shown here is derived from an EMBL/GenBank/DDBJ whole genome shotgun (WGS) entry which is preliminary data.</text>
</comment>